<dbReference type="Gene3D" id="3.40.50.11180">
    <property type="match status" value="1"/>
</dbReference>
<dbReference type="eggNOG" id="COG1197">
    <property type="taxonomic scope" value="Bacteria"/>
</dbReference>
<dbReference type="GO" id="GO:0000716">
    <property type="term" value="P:transcription-coupled nucleotide-excision repair, DNA damage recognition"/>
    <property type="evidence" value="ECO:0007669"/>
    <property type="project" value="UniProtKB-UniRule"/>
</dbReference>
<organism evidence="12 13">
    <name type="scientific">Candidatus Liberibacter americanus str. Sao Paulo</name>
    <dbReference type="NCBI Taxonomy" id="1261131"/>
    <lineage>
        <taxon>Bacteria</taxon>
        <taxon>Pseudomonadati</taxon>
        <taxon>Pseudomonadota</taxon>
        <taxon>Alphaproteobacteria</taxon>
        <taxon>Hyphomicrobiales</taxon>
        <taxon>Rhizobiaceae</taxon>
        <taxon>Liberibacter</taxon>
    </lineage>
</organism>
<evidence type="ECO:0000256" key="5">
    <source>
        <dbReference type="ARBA" id="ARBA00022806"/>
    </source>
</evidence>
<protein>
    <recommendedName>
        <fullName evidence="9">Transcription-repair-coupling factor</fullName>
        <shortName evidence="9">TRCF</shortName>
        <ecNumber evidence="9">3.6.4.-</ecNumber>
    </recommendedName>
</protein>
<sequence length="1167" mass="132705">MNSGFDIAKIIKDYNKNINISHVVPGSEAFVIAEIAISGQSVVYIDSDERSLLKIKEIIKFINPEINVMIFPSWDCLPYDRVSPSPNIMADRFACFSHFLSFNPQKETCIILTTVSALMLRSIYPIMSDSYKFLLRSGDKIEMTNIINKLEINGFQRVNTVYEVGEYAVRGGIIDVYVPSEKNPVRLDFFGDILEGIRLFDPDNQLTIKKISSIEINTLSEVVLNPENISRFRENYLSNFGAVNQEDSLYTSISQGRRYPGMEHWLPLFHKNLDTVFTYLADFYIVANDIIKDAAYKRSQLIQDYYEARCSYFADKNKSVVYKPILPEMLYLDYQQFNSMLENSKKLIYFSAFNQINTSKTSVFNLNVNIGKSWVTSSLQKNELHENYDVGRFDDFIRYINNKYQIGKKTLLVASSKGALQHLKQILEENRLKKIKIINSLQHLYYISEGEIAATVIPIDQGFETKNMILVTEKDLLGTSVIKRSNRKKSIINSFFESSSIEEGSFIVHTEHGIGQFIRLCTIHVAGSLHDCLELHYADNVKLFLPVENIDLISRYSEENSNIVLDKLGGVSWQTRKSQLKKRLKDLAQKLIDIAAKRSLNNVPAITVPEDIYAKFVQKFPYIETEDQAKSIEAIINDLASGHPMDRLICGDVGFGKTEVVLRAAFIAVMNGLQVVVIVPTTLLARQHFRVFSERFKDFAVRIVSISRFIRAKEASVYKREITEGKVDIIIGTHSLLSPRIKFSNLGLIIIDEEQHFGVKHKEALKETNPGVHVLTLSATPIPRTLQLAITGVRELSLINSPPIDRIPCRISVSVFDPLIIRETLMREHYRGGQSFYVSPRLSDLDKCYDFLQELVPELKIAIVHGKIPSKVLEETMNSFYNGHYNILLSTSIIESGLDLPTANTIIVHRADMFGLSQLYQLRGRVGRSKISSFALFLIPENKTLTESAQKRLRIIQSLDTLGVGFKLASHDLDIRGTGNILGEEQSGHIKEVGFELYQKMLEDTILSVKGQEELIDSNWSPQILIEASVLIPESYIADVSLRLSLYRRLGNIADQEDISNFKAEMIDRFGALPIEVVHLLKVVILKSLCKTANIEKMDIGRKGIVVHFRDNKFSNPVALLNYISLQNKKVIIRPDQSIVFDRFLPDTDKKFTEAKRIVLHLIKLIE</sequence>
<dbReference type="GO" id="GO:0003678">
    <property type="term" value="F:DNA helicase activity"/>
    <property type="evidence" value="ECO:0007669"/>
    <property type="project" value="TreeGrafter"/>
</dbReference>
<dbReference type="GO" id="GO:0003684">
    <property type="term" value="F:damaged DNA binding"/>
    <property type="evidence" value="ECO:0007669"/>
    <property type="project" value="InterPro"/>
</dbReference>
<dbReference type="InterPro" id="IPR003711">
    <property type="entry name" value="CarD-like/TRCF_RID"/>
</dbReference>
<reference evidence="12 13" key="1">
    <citation type="journal article" date="2014" name="Mol. Plant Microbe Interact.">
        <title>The complete genome sequence of Candidatus Liberibacter americanus, associated with citrus Huanglongbing.</title>
        <authorList>
            <person name="Wulff N.A."/>
            <person name="Zhang S."/>
            <person name="Setubal J.C."/>
            <person name="Almeida N.F."/>
            <person name="Martins E.C."/>
            <person name="Harakava R."/>
            <person name="Kumar D."/>
            <person name="Rangel L.T."/>
            <person name="Foissac X."/>
            <person name="Bove J."/>
            <person name="Gabriel D.W."/>
        </authorList>
    </citation>
    <scope>NUCLEOTIDE SEQUENCE [LARGE SCALE GENOMIC DNA]</scope>
    <source>
        <strain evidence="12 13">Sao Paulo</strain>
    </source>
</reference>
<evidence type="ECO:0000259" key="11">
    <source>
        <dbReference type="PROSITE" id="PS51194"/>
    </source>
</evidence>
<evidence type="ECO:0000256" key="4">
    <source>
        <dbReference type="ARBA" id="ARBA00022801"/>
    </source>
</evidence>
<dbReference type="PROSITE" id="PS51192">
    <property type="entry name" value="HELICASE_ATP_BIND_1"/>
    <property type="match status" value="1"/>
</dbReference>
<dbReference type="Pfam" id="PF03461">
    <property type="entry name" value="TRCF"/>
    <property type="match status" value="1"/>
</dbReference>
<dbReference type="InterPro" id="IPR014001">
    <property type="entry name" value="Helicase_ATP-bd"/>
</dbReference>
<dbReference type="Proteomes" id="UP000017862">
    <property type="component" value="Chromosome"/>
</dbReference>
<dbReference type="SMART" id="SM00487">
    <property type="entry name" value="DEXDc"/>
    <property type="match status" value="1"/>
</dbReference>
<dbReference type="Gene3D" id="2.40.10.170">
    <property type="match status" value="1"/>
</dbReference>
<comment type="similarity">
    <text evidence="9">In the C-terminal section; belongs to the helicase family. RecG subfamily.</text>
</comment>
<dbReference type="AlphaFoldDB" id="U6B5G2"/>
<evidence type="ECO:0000256" key="3">
    <source>
        <dbReference type="ARBA" id="ARBA00022763"/>
    </source>
</evidence>
<dbReference type="Pfam" id="PF00270">
    <property type="entry name" value="DEAD"/>
    <property type="match status" value="1"/>
</dbReference>
<dbReference type="EMBL" id="CP006604">
    <property type="protein sequence ID" value="AHA27958.1"/>
    <property type="molecule type" value="Genomic_DNA"/>
</dbReference>
<keyword evidence="6 9" id="KW-0067">ATP-binding</keyword>
<dbReference type="Gene3D" id="3.90.1150.50">
    <property type="entry name" value="Transcription-repair-coupling factor, D7 domain"/>
    <property type="match status" value="1"/>
</dbReference>
<keyword evidence="3 9" id="KW-0227">DNA damage</keyword>
<dbReference type="InterPro" id="IPR048635">
    <property type="entry name" value="MFD_D3"/>
</dbReference>
<keyword evidence="8 9" id="KW-0234">DNA repair</keyword>
<keyword evidence="13" id="KW-1185">Reference proteome</keyword>
<dbReference type="Gene3D" id="3.30.2060.10">
    <property type="entry name" value="Penicillin-binding protein 1b domain"/>
    <property type="match status" value="1"/>
</dbReference>
<dbReference type="SMART" id="SM00982">
    <property type="entry name" value="TRCF"/>
    <property type="match status" value="1"/>
</dbReference>
<dbReference type="InterPro" id="IPR036101">
    <property type="entry name" value="CarD-like/TRCF_RID_sf"/>
</dbReference>
<dbReference type="SUPFAM" id="SSF143517">
    <property type="entry name" value="TRCF domain-like"/>
    <property type="match status" value="1"/>
</dbReference>
<dbReference type="InterPro" id="IPR011545">
    <property type="entry name" value="DEAD/DEAH_box_helicase_dom"/>
</dbReference>
<comment type="similarity">
    <text evidence="9">In the N-terminal section; belongs to the UvrB family.</text>
</comment>
<keyword evidence="7 9" id="KW-0238">DNA-binding</keyword>
<dbReference type="HOGENOM" id="CLU_005122_1_3_5"/>
<name>U6B5G2_9HYPH</name>
<dbReference type="EC" id="3.6.4.-" evidence="9"/>
<dbReference type="PROSITE" id="PS51194">
    <property type="entry name" value="HELICASE_CTER"/>
    <property type="match status" value="1"/>
</dbReference>
<keyword evidence="4 9" id="KW-0378">Hydrolase</keyword>
<dbReference type="InterPro" id="IPR041471">
    <property type="entry name" value="UvrB_inter"/>
</dbReference>
<dbReference type="InterPro" id="IPR005118">
    <property type="entry name" value="TRCF_C"/>
</dbReference>
<keyword evidence="2 9" id="KW-0547">Nucleotide-binding</keyword>
<proteinExistence type="inferred from homology"/>
<keyword evidence="5 12" id="KW-0347">Helicase</keyword>
<evidence type="ECO:0000313" key="12">
    <source>
        <dbReference type="EMBL" id="AHA27958.1"/>
    </source>
</evidence>
<feature type="domain" description="Helicase ATP-binding" evidence="10">
    <location>
        <begin position="638"/>
        <end position="799"/>
    </location>
</feature>
<dbReference type="GO" id="GO:0016787">
    <property type="term" value="F:hydrolase activity"/>
    <property type="evidence" value="ECO:0007669"/>
    <property type="project" value="UniProtKB-KW"/>
</dbReference>
<dbReference type="PANTHER" id="PTHR47964">
    <property type="entry name" value="ATP-DEPENDENT DNA HELICASE HOMOLOG RECG, CHLOROPLASTIC"/>
    <property type="match status" value="1"/>
</dbReference>
<dbReference type="SMART" id="SM01058">
    <property type="entry name" value="CarD_TRCF"/>
    <property type="match status" value="1"/>
</dbReference>
<evidence type="ECO:0000313" key="13">
    <source>
        <dbReference type="Proteomes" id="UP000017862"/>
    </source>
</evidence>
<dbReference type="InterPro" id="IPR047112">
    <property type="entry name" value="RecG/Mfd"/>
</dbReference>
<evidence type="ECO:0000256" key="1">
    <source>
        <dbReference type="ARBA" id="ARBA00022490"/>
    </source>
</evidence>
<feature type="domain" description="Helicase C-terminal" evidence="11">
    <location>
        <begin position="820"/>
        <end position="974"/>
    </location>
</feature>
<dbReference type="GO" id="GO:0005524">
    <property type="term" value="F:ATP binding"/>
    <property type="evidence" value="ECO:0007669"/>
    <property type="project" value="UniProtKB-UniRule"/>
</dbReference>
<dbReference type="SUPFAM" id="SSF141259">
    <property type="entry name" value="CarD-like"/>
    <property type="match status" value="1"/>
</dbReference>
<evidence type="ECO:0000259" key="10">
    <source>
        <dbReference type="PROSITE" id="PS51192"/>
    </source>
</evidence>
<dbReference type="Pfam" id="PF02559">
    <property type="entry name" value="CarD_TRCF_RID"/>
    <property type="match status" value="1"/>
</dbReference>
<comment type="subcellular location">
    <subcellularLocation>
        <location evidence="9">Cytoplasm</location>
    </subcellularLocation>
</comment>
<evidence type="ECO:0000256" key="6">
    <source>
        <dbReference type="ARBA" id="ARBA00022840"/>
    </source>
</evidence>
<dbReference type="Pfam" id="PF21132">
    <property type="entry name" value="MFD_D3"/>
    <property type="match status" value="1"/>
</dbReference>
<dbReference type="InterPro" id="IPR037235">
    <property type="entry name" value="TRCF-like_C_D7"/>
</dbReference>
<dbReference type="SUPFAM" id="SSF52540">
    <property type="entry name" value="P-loop containing nucleoside triphosphate hydrolases"/>
    <property type="match status" value="4"/>
</dbReference>
<dbReference type="NCBIfam" id="TIGR00580">
    <property type="entry name" value="mfd"/>
    <property type="match status" value="1"/>
</dbReference>
<dbReference type="Pfam" id="PF17757">
    <property type="entry name" value="UvrB_inter"/>
    <property type="match status" value="1"/>
</dbReference>
<dbReference type="GO" id="GO:0006355">
    <property type="term" value="P:regulation of DNA-templated transcription"/>
    <property type="evidence" value="ECO:0007669"/>
    <property type="project" value="UniProtKB-UniRule"/>
</dbReference>
<dbReference type="SMART" id="SM00490">
    <property type="entry name" value="HELICc"/>
    <property type="match status" value="1"/>
</dbReference>
<dbReference type="Gene3D" id="3.40.50.300">
    <property type="entry name" value="P-loop containing nucleotide triphosphate hydrolases"/>
    <property type="match status" value="2"/>
</dbReference>
<dbReference type="InterPro" id="IPR001650">
    <property type="entry name" value="Helicase_C-like"/>
</dbReference>
<dbReference type="CDD" id="cd17991">
    <property type="entry name" value="DEXHc_TRCF"/>
    <property type="match status" value="1"/>
</dbReference>
<dbReference type="KEGG" id="lar:lam_611"/>
<dbReference type="STRING" id="1261131.lam_611"/>
<accession>U6B5G2</accession>
<dbReference type="InterPro" id="IPR004576">
    <property type="entry name" value="Mfd"/>
</dbReference>
<dbReference type="InterPro" id="IPR027417">
    <property type="entry name" value="P-loop_NTPase"/>
</dbReference>
<dbReference type="HAMAP" id="MF_00969">
    <property type="entry name" value="TRCF"/>
    <property type="match status" value="1"/>
</dbReference>
<dbReference type="Pfam" id="PF00271">
    <property type="entry name" value="Helicase_C"/>
    <property type="match status" value="1"/>
</dbReference>
<gene>
    <name evidence="9 12" type="primary">mfd</name>
    <name evidence="12" type="ORF">lam_611</name>
</gene>
<dbReference type="Gene3D" id="3.40.50.11140">
    <property type="match status" value="1"/>
</dbReference>
<evidence type="ECO:0000256" key="8">
    <source>
        <dbReference type="ARBA" id="ARBA00023204"/>
    </source>
</evidence>
<keyword evidence="1 9" id="KW-0963">Cytoplasm</keyword>
<comment type="function">
    <text evidence="9">Couples transcription and DNA repair by recognizing RNA polymerase (RNAP) stalled at DNA lesions. Mediates ATP-dependent release of RNAP and its truncated transcript from the DNA, and recruitment of nucleotide excision repair machinery to the damaged site.</text>
</comment>
<dbReference type="PATRIC" id="fig|1261131.3.peg.580"/>
<evidence type="ECO:0000256" key="2">
    <source>
        <dbReference type="ARBA" id="ARBA00022741"/>
    </source>
</evidence>
<dbReference type="RefSeq" id="WP_007557505.1">
    <property type="nucleotide sequence ID" value="NC_022793.1"/>
</dbReference>
<dbReference type="GO" id="GO:0005737">
    <property type="term" value="C:cytoplasm"/>
    <property type="evidence" value="ECO:0007669"/>
    <property type="project" value="UniProtKB-SubCell"/>
</dbReference>
<evidence type="ECO:0000256" key="7">
    <source>
        <dbReference type="ARBA" id="ARBA00023125"/>
    </source>
</evidence>
<evidence type="ECO:0000256" key="9">
    <source>
        <dbReference type="HAMAP-Rule" id="MF_00969"/>
    </source>
</evidence>
<dbReference type="PANTHER" id="PTHR47964:SF1">
    <property type="entry name" value="ATP-DEPENDENT DNA HELICASE HOMOLOG RECG, CHLOROPLASTIC"/>
    <property type="match status" value="1"/>
</dbReference>